<feature type="compositionally biased region" description="Low complexity" evidence="5">
    <location>
        <begin position="1"/>
        <end position="28"/>
    </location>
</feature>
<dbReference type="FunFam" id="4.10.280.10:FF:000116">
    <property type="entry name" value="Putative HLH transcription factor"/>
    <property type="match status" value="1"/>
</dbReference>
<feature type="domain" description="BHLH" evidence="7">
    <location>
        <begin position="227"/>
        <end position="302"/>
    </location>
</feature>
<dbReference type="GO" id="GO:0032933">
    <property type="term" value="P:SREBP signaling pathway"/>
    <property type="evidence" value="ECO:0007669"/>
    <property type="project" value="InterPro"/>
</dbReference>
<dbReference type="Pfam" id="PF09427">
    <property type="entry name" value="DUF2014"/>
    <property type="match status" value="1"/>
</dbReference>
<dbReference type="VEuPathDB" id="FungiDB:CPAG_02748"/>
<accession>A0A0J6FBR6</accession>
<dbReference type="Proteomes" id="UP000054567">
    <property type="component" value="Unassembled WGS sequence"/>
</dbReference>
<keyword evidence="6" id="KW-0812">Transmembrane</keyword>
<dbReference type="AlphaFoldDB" id="A0A0J6FBR6"/>
<feature type="region of interest" description="Disordered" evidence="5">
    <location>
        <begin position="1012"/>
        <end position="1072"/>
    </location>
</feature>
<name>A0A0J6FBR6_COCPO</name>
<feature type="transmembrane region" description="Helical" evidence="6">
    <location>
        <begin position="493"/>
        <end position="513"/>
    </location>
</feature>
<proteinExistence type="predicted"/>
<evidence type="ECO:0000256" key="2">
    <source>
        <dbReference type="ARBA" id="ARBA00023015"/>
    </source>
</evidence>
<evidence type="ECO:0000256" key="4">
    <source>
        <dbReference type="ARBA" id="ARBA00023242"/>
    </source>
</evidence>
<evidence type="ECO:0000259" key="7">
    <source>
        <dbReference type="PROSITE" id="PS50888"/>
    </source>
</evidence>
<organism evidence="8 9">
    <name type="scientific">Coccidioides posadasii RMSCC 3488</name>
    <dbReference type="NCBI Taxonomy" id="454284"/>
    <lineage>
        <taxon>Eukaryota</taxon>
        <taxon>Fungi</taxon>
        <taxon>Dikarya</taxon>
        <taxon>Ascomycota</taxon>
        <taxon>Pezizomycotina</taxon>
        <taxon>Eurotiomycetes</taxon>
        <taxon>Eurotiomycetidae</taxon>
        <taxon>Onygenales</taxon>
        <taxon>Onygenaceae</taxon>
        <taxon>Coccidioides</taxon>
    </lineage>
</organism>
<feature type="region of interest" description="Disordered" evidence="5">
    <location>
        <begin position="170"/>
        <end position="233"/>
    </location>
</feature>
<dbReference type="GO" id="GO:0016020">
    <property type="term" value="C:membrane"/>
    <property type="evidence" value="ECO:0007669"/>
    <property type="project" value="UniProtKB-ARBA"/>
</dbReference>
<feature type="compositionally biased region" description="Polar residues" evidence="5">
    <location>
        <begin position="1057"/>
        <end position="1072"/>
    </location>
</feature>
<dbReference type="SUPFAM" id="SSF47459">
    <property type="entry name" value="HLH, helix-loop-helix DNA-binding domain"/>
    <property type="match status" value="1"/>
</dbReference>
<reference evidence="9" key="3">
    <citation type="journal article" date="2010" name="Genome Res.">
        <title>Population genomic sequencing of Coccidioides fungi reveals recent hybridization and transposon control.</title>
        <authorList>
            <person name="Neafsey D.E."/>
            <person name="Barker B.M."/>
            <person name="Sharpton T.J."/>
            <person name="Stajich J.E."/>
            <person name="Park D.J."/>
            <person name="Whiston E."/>
            <person name="Hung C.-Y."/>
            <person name="McMahan C."/>
            <person name="White J."/>
            <person name="Sykes S."/>
            <person name="Heiman D."/>
            <person name="Young S."/>
            <person name="Zeng Q."/>
            <person name="Abouelleil A."/>
            <person name="Aftuck L."/>
            <person name="Bessette D."/>
            <person name="Brown A."/>
            <person name="FitzGerald M."/>
            <person name="Lui A."/>
            <person name="Macdonald J.P."/>
            <person name="Priest M."/>
            <person name="Orbach M.J."/>
            <person name="Galgiani J.N."/>
            <person name="Kirkland T.N."/>
            <person name="Cole G.T."/>
            <person name="Birren B.W."/>
            <person name="Henn M.R."/>
            <person name="Taylor J.W."/>
            <person name="Rounsley S.D."/>
        </authorList>
    </citation>
    <scope>NUCLEOTIDE SEQUENCE [LARGE SCALE GENOMIC DNA]</scope>
    <source>
        <strain evidence="9">RMSCC 3488</strain>
    </source>
</reference>
<keyword evidence="6" id="KW-0472">Membrane</keyword>
<gene>
    <name evidence="8" type="ORF">CPAG_02748</name>
</gene>
<dbReference type="InterPro" id="IPR019006">
    <property type="entry name" value="Sre1_C"/>
</dbReference>
<keyword evidence="2" id="KW-0805">Transcription regulation</keyword>
<keyword evidence="6" id="KW-1133">Transmembrane helix</keyword>
<reference evidence="8 9" key="1">
    <citation type="submission" date="2007-06" db="EMBL/GenBank/DDBJ databases">
        <title>The Genome Sequence of Coccidioides posadasii RMSCC_3488.</title>
        <authorList>
            <consortium name="Coccidioides Genome Resources Consortium"/>
            <consortium name="The Broad Institute Genome Sequencing Platform"/>
            <person name="Henn M.R."/>
            <person name="Sykes S."/>
            <person name="Young S."/>
            <person name="Jaffe D."/>
            <person name="Berlin A."/>
            <person name="Alvarez P."/>
            <person name="Butler J."/>
            <person name="Gnerre S."/>
            <person name="Grabherr M."/>
            <person name="Mauceli E."/>
            <person name="Brockman W."/>
            <person name="Kodira C."/>
            <person name="Alvarado L."/>
            <person name="Zeng Q."/>
            <person name="Crawford M."/>
            <person name="Antoine C."/>
            <person name="Devon K."/>
            <person name="Galgiani J."/>
            <person name="Orsborn K."/>
            <person name="Lewis M.L."/>
            <person name="Nusbaum C."/>
            <person name="Galagan J."/>
            <person name="Birren B."/>
        </authorList>
    </citation>
    <scope>NUCLEOTIDE SEQUENCE [LARGE SCALE GENOMIC DNA]</scope>
    <source>
        <strain evidence="8 9">RMSCC 3488</strain>
    </source>
</reference>
<feature type="compositionally biased region" description="Polar residues" evidence="5">
    <location>
        <begin position="354"/>
        <end position="367"/>
    </location>
</feature>
<comment type="subcellular location">
    <subcellularLocation>
        <location evidence="1">Nucleus</location>
    </subcellularLocation>
</comment>
<dbReference type="GO" id="GO:0046983">
    <property type="term" value="F:protein dimerization activity"/>
    <property type="evidence" value="ECO:0007669"/>
    <property type="project" value="InterPro"/>
</dbReference>
<feature type="region of interest" description="Disordered" evidence="5">
    <location>
        <begin position="325"/>
        <end position="380"/>
    </location>
</feature>
<keyword evidence="3" id="KW-0804">Transcription</keyword>
<dbReference type="OrthoDB" id="2133190at2759"/>
<dbReference type="Pfam" id="PF00010">
    <property type="entry name" value="HLH"/>
    <property type="match status" value="1"/>
</dbReference>
<dbReference type="GO" id="GO:0045944">
    <property type="term" value="P:positive regulation of transcription by RNA polymerase II"/>
    <property type="evidence" value="ECO:0007669"/>
    <property type="project" value="InterPro"/>
</dbReference>
<dbReference type="InterPro" id="IPR052099">
    <property type="entry name" value="Regulatory_TF_Diverse"/>
</dbReference>
<dbReference type="EMBL" id="DS268109">
    <property type="protein sequence ID" value="KMM66409.1"/>
    <property type="molecule type" value="Genomic_DNA"/>
</dbReference>
<feature type="compositionally biased region" description="Low complexity" evidence="5">
    <location>
        <begin position="342"/>
        <end position="353"/>
    </location>
</feature>
<evidence type="ECO:0000256" key="5">
    <source>
        <dbReference type="SAM" id="MobiDB-lite"/>
    </source>
</evidence>
<dbReference type="SMART" id="SM00353">
    <property type="entry name" value="HLH"/>
    <property type="match status" value="1"/>
</dbReference>
<evidence type="ECO:0000256" key="3">
    <source>
        <dbReference type="ARBA" id="ARBA00023163"/>
    </source>
</evidence>
<dbReference type="InterPro" id="IPR036638">
    <property type="entry name" value="HLH_DNA-bd_sf"/>
</dbReference>
<evidence type="ECO:0000256" key="1">
    <source>
        <dbReference type="ARBA" id="ARBA00004123"/>
    </source>
</evidence>
<protein>
    <recommendedName>
        <fullName evidence="7">BHLH domain-containing protein</fullName>
    </recommendedName>
</protein>
<evidence type="ECO:0000313" key="8">
    <source>
        <dbReference type="EMBL" id="KMM66409.1"/>
    </source>
</evidence>
<dbReference type="InterPro" id="IPR011598">
    <property type="entry name" value="bHLH_dom"/>
</dbReference>
<dbReference type="GO" id="GO:0005634">
    <property type="term" value="C:nucleus"/>
    <property type="evidence" value="ECO:0007669"/>
    <property type="project" value="UniProtKB-SubCell"/>
</dbReference>
<sequence length="1072" mass="117051">MPSSSGTSTSSSSASSSSASSSSSSSSAPEADPTCDPALLSSTRMPERGATPMNDLSPLIESNPDDLVADWTQWMRWDEFDTDEISNHVAMQQFSGNNKSDDNSLPQSAATFSPASAQPAFTFHGGDIPPSQIHTALDSKAMGLQPPFSPTFAFSGHTVPAFVPPPDPLALSVSVEQSPPPHTSANFPPTPVSAGSGRKRKSSEDDGVPGTVSAGSMSPPAAKSLPSKKRSHNVIEKRYRANLNEKIAELRDSVPCLRIMYKQRFGGGTTKDDEEEEETIASTNKLNKASILSKATEYIKHLEMRNKRLEEENIALKNRLRQLEKSQEQGLAAFPPMPNMEPSPSESMVSPESATSSPPSIFSQNAEFSPEASPNPLYPPEGLIKVPEYFKRLRPTGPQPHYADSLMSRQGQRYEPGSGDGSGRRGGLANKFMLGTLAGLMVVGTFENQKEESSDRGLLSVPIHLLAQGFAYARRHIYVIRTNSWQIRALSHFVLTSLFVVGCAFFVYLYLFYSRPCRPKSKLQKSQSTVAGTTEFRRDAWLTSTQTVGVPRHTFFPEWFAVTSRCFEYLLRCLLGWKLYSILTGISEDDEKGRVKAWDIALDAQLTGGDAEVSKSRLVLTIFAAGTLPRSLSRMMLKSLHCRILLWRVGSSGSIACKISDHIAGILAKYQWQLAQQMQKLTPEDHEDALPSHLAYLLQHDCEDVFTDAIVQRASNMIWNRPTQEATDGEDSLLDVVVEDSAIRSPLDAIAAWWSSRALQEALIHSLDVTSADCGTRRREAFERNLEMALKSAPPTSAAYTRAAAIKALFFDEDRVANINSVLAALPRPKREPSSSASIFLDSSVPPSVRDEICIAVRCAMIAAILQGQAGAQEPSSSKLSLHNAIELFNRLPIDAVELTLMGFAPLYHLLHMVSIDDRLVPSTSLSSSVCSSDNLSVCLSSTQDSAVGTHPLPLPDLARIASELMYWVQNAYNPISSGFTDCLVDKVVNGCVEACRNAGVDINETKINKERKMHEGQISDLSSSSLSQEDDRDSPLASDGPESKSHCVNKTRRQSIRSNDTGYGSLSQDES</sequence>
<dbReference type="PROSITE" id="PS50888">
    <property type="entry name" value="BHLH"/>
    <property type="match status" value="1"/>
</dbReference>
<feature type="region of interest" description="Disordered" evidence="5">
    <location>
        <begin position="1"/>
        <end position="63"/>
    </location>
</feature>
<evidence type="ECO:0000313" key="9">
    <source>
        <dbReference type="Proteomes" id="UP000054567"/>
    </source>
</evidence>
<dbReference type="GO" id="GO:0003690">
    <property type="term" value="F:double-stranded DNA binding"/>
    <property type="evidence" value="ECO:0007669"/>
    <property type="project" value="UniProtKB-ARBA"/>
</dbReference>
<evidence type="ECO:0000256" key="6">
    <source>
        <dbReference type="SAM" id="Phobius"/>
    </source>
</evidence>
<dbReference type="PANTHER" id="PTHR47336">
    <property type="entry name" value="TRANSCRIPTION FACTOR HMS1-RELATED"/>
    <property type="match status" value="1"/>
</dbReference>
<dbReference type="Gene3D" id="4.10.280.10">
    <property type="entry name" value="Helix-loop-helix DNA-binding domain"/>
    <property type="match status" value="1"/>
</dbReference>
<keyword evidence="4" id="KW-0539">Nucleus</keyword>
<reference evidence="9" key="2">
    <citation type="journal article" date="2009" name="Genome Res.">
        <title>Comparative genomic analyses of the human fungal pathogens Coccidioides and their relatives.</title>
        <authorList>
            <person name="Sharpton T.J."/>
            <person name="Stajich J.E."/>
            <person name="Rounsley S.D."/>
            <person name="Gardner M.J."/>
            <person name="Wortman J.R."/>
            <person name="Jordar V.S."/>
            <person name="Maiti R."/>
            <person name="Kodira C.D."/>
            <person name="Neafsey D.E."/>
            <person name="Zeng Q."/>
            <person name="Hung C.-Y."/>
            <person name="McMahan C."/>
            <person name="Muszewska A."/>
            <person name="Grynberg M."/>
            <person name="Mandel M.A."/>
            <person name="Kellner E.M."/>
            <person name="Barker B.M."/>
            <person name="Galgiani J.N."/>
            <person name="Orbach M.J."/>
            <person name="Kirkland T.N."/>
            <person name="Cole G.T."/>
            <person name="Henn M.R."/>
            <person name="Birren B.W."/>
            <person name="Taylor J.W."/>
        </authorList>
    </citation>
    <scope>NUCLEOTIDE SEQUENCE [LARGE SCALE GENOMIC DNA]</scope>
    <source>
        <strain evidence="9">RMSCC 3488</strain>
    </source>
</reference>
<dbReference type="PANTHER" id="PTHR47336:SF2">
    <property type="entry name" value="TRANSCRIPTION FACTOR HMS1-RELATED"/>
    <property type="match status" value="1"/>
</dbReference>